<dbReference type="EMBL" id="AGZD01000001">
    <property type="protein sequence ID" value="EKB56109.1"/>
    <property type="molecule type" value="Genomic_DNA"/>
</dbReference>
<reference evidence="1 2" key="1">
    <citation type="submission" date="2012-07" db="EMBL/GenBank/DDBJ databases">
        <title>The Genome Sequence of Facklamia hominis CCUG 36813.</title>
        <authorList>
            <consortium name="The Broad Institute Genome Sequencing Platform"/>
            <person name="Earl A."/>
            <person name="Ward D."/>
            <person name="Feldgarden M."/>
            <person name="Gevers D."/>
            <person name="Huys G."/>
            <person name="Walker B."/>
            <person name="Young S.K."/>
            <person name="Zeng Q."/>
            <person name="Gargeya S."/>
            <person name="Fitzgerald M."/>
            <person name="Haas B."/>
            <person name="Abouelleil A."/>
            <person name="Alvarado L."/>
            <person name="Arachchi H.M."/>
            <person name="Berlin A.M."/>
            <person name="Chapman S.B."/>
            <person name="Goldberg J."/>
            <person name="Griggs A."/>
            <person name="Gujja S."/>
            <person name="Hansen M."/>
            <person name="Howarth C."/>
            <person name="Imamovic A."/>
            <person name="Larimer J."/>
            <person name="McCowen C."/>
            <person name="Montmayeur A."/>
            <person name="Murphy C."/>
            <person name="Neiman D."/>
            <person name="Pearson M."/>
            <person name="Priest M."/>
            <person name="Roberts A."/>
            <person name="Saif S."/>
            <person name="Shea T."/>
            <person name="Sisk P."/>
            <person name="Sykes S."/>
            <person name="Wortman J."/>
            <person name="Nusbaum C."/>
            <person name="Birren B."/>
        </authorList>
    </citation>
    <scope>NUCLEOTIDE SEQUENCE [LARGE SCALE GENOMIC DNA]</scope>
    <source>
        <strain evidence="1 2">CCUG 36813</strain>
    </source>
</reference>
<comment type="caution">
    <text evidence="1">The sequence shown here is derived from an EMBL/GenBank/DDBJ whole genome shotgun (WGS) entry which is preliminary data.</text>
</comment>
<keyword evidence="2" id="KW-1185">Reference proteome</keyword>
<organism evidence="1 2">
    <name type="scientific">Facklamia hominis CCUG 36813</name>
    <dbReference type="NCBI Taxonomy" id="883111"/>
    <lineage>
        <taxon>Bacteria</taxon>
        <taxon>Bacillati</taxon>
        <taxon>Bacillota</taxon>
        <taxon>Bacilli</taxon>
        <taxon>Lactobacillales</taxon>
        <taxon>Aerococcaceae</taxon>
        <taxon>Facklamia</taxon>
    </lineage>
</organism>
<evidence type="ECO:0000313" key="1">
    <source>
        <dbReference type="EMBL" id="EKB56109.1"/>
    </source>
</evidence>
<protein>
    <submittedName>
        <fullName evidence="1">Uncharacterized protein</fullName>
    </submittedName>
</protein>
<dbReference type="Proteomes" id="UP000004465">
    <property type="component" value="Unassembled WGS sequence"/>
</dbReference>
<proteinExistence type="predicted"/>
<dbReference type="AlphaFoldDB" id="K1MJL5"/>
<accession>K1MJL5</accession>
<dbReference type="PATRIC" id="fig|883111.3.peg.92"/>
<name>K1MJL5_9LACT</name>
<evidence type="ECO:0000313" key="2">
    <source>
        <dbReference type="Proteomes" id="UP000004465"/>
    </source>
</evidence>
<dbReference type="STRING" id="883111.HMPREF9706_00092"/>
<gene>
    <name evidence="1" type="ORF">HMPREF9706_00092</name>
</gene>
<sequence length="37" mass="4537">MDSHDSQSDDYPLCFSHMIKWQIKSQRIHLIRRFFAV</sequence>
<dbReference type="HOGENOM" id="CLU_3343871_0_0_9"/>